<feature type="transmembrane region" description="Helical" evidence="1">
    <location>
        <begin position="174"/>
        <end position="195"/>
    </location>
</feature>
<keyword evidence="1" id="KW-0812">Transmembrane</keyword>
<proteinExistence type="predicted"/>
<evidence type="ECO:0008006" key="5">
    <source>
        <dbReference type="Google" id="ProtNLM"/>
    </source>
</evidence>
<keyword evidence="4" id="KW-1185">Reference proteome</keyword>
<dbReference type="EMBL" id="CP023777">
    <property type="protein sequence ID" value="ATL46875.1"/>
    <property type="molecule type" value="Genomic_DNA"/>
</dbReference>
<dbReference type="RefSeq" id="WP_098193261.1">
    <property type="nucleotide sequence ID" value="NZ_CP023777.1"/>
</dbReference>
<evidence type="ECO:0000256" key="2">
    <source>
        <dbReference type="SAM" id="SignalP"/>
    </source>
</evidence>
<protein>
    <recommendedName>
        <fullName evidence="5">Protein BatD</fullName>
    </recommendedName>
</protein>
<feature type="chain" id="PRO_5012990914" description="Protein BatD" evidence="2">
    <location>
        <begin position="29"/>
        <end position="340"/>
    </location>
</feature>
<keyword evidence="1" id="KW-0472">Membrane</keyword>
<dbReference type="KEGG" id="cbae:COR50_06595"/>
<organism evidence="3 4">
    <name type="scientific">Chitinophaga caeni</name>
    <dbReference type="NCBI Taxonomy" id="2029983"/>
    <lineage>
        <taxon>Bacteria</taxon>
        <taxon>Pseudomonadati</taxon>
        <taxon>Bacteroidota</taxon>
        <taxon>Chitinophagia</taxon>
        <taxon>Chitinophagales</taxon>
        <taxon>Chitinophagaceae</taxon>
        <taxon>Chitinophaga</taxon>
    </lineage>
</organism>
<evidence type="ECO:0000313" key="3">
    <source>
        <dbReference type="EMBL" id="ATL46875.1"/>
    </source>
</evidence>
<evidence type="ECO:0000313" key="4">
    <source>
        <dbReference type="Proteomes" id="UP000220133"/>
    </source>
</evidence>
<feature type="signal peptide" evidence="2">
    <location>
        <begin position="1"/>
        <end position="28"/>
    </location>
</feature>
<dbReference type="AlphaFoldDB" id="A0A291QSF9"/>
<sequence>MRKKQITIPLLLWACICCLSAWPMLSNAQQKESYFEVKAVPDSTDIRIGEQVTVQLSAKVQTWALKGANFKVIFPIVPDTFNHLEVIQKSDLDTSKSNENEKFFSRTITVTSFDSGSWQFPPMKFEVYSVTDGSYDSVFTEPFDINVNTVKVDTTQAFKPIKNIQSVNYGIMDYIWFIVGGICLIILVIGIIHYLRTRNKKPVPVETKPKESPYERAMRSLNEMKEQKAWEQSDSKLYYTNLTNVLRIYFEQQFKISALEQTTAELLENIKPVTVLNQKKDKLRSVLTLADLAKFAKLQPGTGELESSLQTTIEIVEWTKAAVDNAAAKEAAEAQKNTNE</sequence>
<gene>
    <name evidence="3" type="ORF">COR50_06595</name>
</gene>
<keyword evidence="1" id="KW-1133">Transmembrane helix</keyword>
<reference evidence="3 4" key="1">
    <citation type="submission" date="2017-10" db="EMBL/GenBank/DDBJ databases">
        <title>Paenichitinophaga pekingensis gen. nov., sp. nov., isolated from activated sludge.</title>
        <authorList>
            <person name="Jin D."/>
            <person name="Kong X."/>
            <person name="Deng Y."/>
            <person name="Bai Z."/>
        </authorList>
    </citation>
    <scope>NUCLEOTIDE SEQUENCE [LARGE SCALE GENOMIC DNA]</scope>
    <source>
        <strain evidence="3 4">13</strain>
    </source>
</reference>
<dbReference type="Proteomes" id="UP000220133">
    <property type="component" value="Chromosome"/>
</dbReference>
<accession>A0A291QSF9</accession>
<dbReference type="OrthoDB" id="9807384at2"/>
<keyword evidence="2" id="KW-0732">Signal</keyword>
<name>A0A291QSF9_9BACT</name>
<evidence type="ECO:0000256" key="1">
    <source>
        <dbReference type="SAM" id="Phobius"/>
    </source>
</evidence>